<sequence length="254" mass="26927">MPHFSHDALQLAYLDEGPRQGPPVLLVHGFASNGQVNWIGPGWVDTLTKAGYRAIALDNRGHGDSDKPHDPSAYTPERMAGDAVALLDHLEIGRAHLFGYSMGARICAFAALGHGARVQSLVFGGLGIGMVEGVGEWDAIADALLAPSIDDVTHERGRMFRAFADQTGSDRIALAACIQSSRTLLTPEQMGEIAAPALIGVGTRDDIAGAPGPLAALMRDARAFDIERRDHMLAVGDRTFKAAVLDFLAAQQGP</sequence>
<dbReference type="InterPro" id="IPR050471">
    <property type="entry name" value="AB_hydrolase"/>
</dbReference>
<name>A0A4P6V0J9_9HYPH</name>
<dbReference type="Pfam" id="PF00561">
    <property type="entry name" value="Abhydrolase_1"/>
    <property type="match status" value="1"/>
</dbReference>
<dbReference type="PANTHER" id="PTHR43433">
    <property type="entry name" value="HYDROLASE, ALPHA/BETA FOLD FAMILY PROTEIN"/>
    <property type="match status" value="1"/>
</dbReference>
<dbReference type="EMBL" id="CP036532">
    <property type="protein sequence ID" value="QBK30927.1"/>
    <property type="molecule type" value="Genomic_DNA"/>
</dbReference>
<dbReference type="AlphaFoldDB" id="A0A4P6V0J9"/>
<accession>A0A4P6V0J9</accession>
<dbReference type="InterPro" id="IPR029058">
    <property type="entry name" value="AB_hydrolase_fold"/>
</dbReference>
<dbReference type="Gene3D" id="3.40.50.1820">
    <property type="entry name" value="alpha/beta hydrolase"/>
    <property type="match status" value="1"/>
</dbReference>
<dbReference type="OrthoDB" id="9804723at2"/>
<proteinExistence type="predicted"/>
<evidence type="ECO:0000313" key="3">
    <source>
        <dbReference type="Proteomes" id="UP000293719"/>
    </source>
</evidence>
<dbReference type="GO" id="GO:0046503">
    <property type="term" value="P:glycerolipid catabolic process"/>
    <property type="evidence" value="ECO:0007669"/>
    <property type="project" value="TreeGrafter"/>
</dbReference>
<dbReference type="GO" id="GO:0004806">
    <property type="term" value="F:triacylglycerol lipase activity"/>
    <property type="evidence" value="ECO:0007669"/>
    <property type="project" value="TreeGrafter"/>
</dbReference>
<reference evidence="2 3" key="1">
    <citation type="journal article" date="2017" name="Int. J. Syst. Evol. Microbiol.">
        <title>Roseitalea porphyridii gen. nov., sp. nov., isolated from a red alga, and reclassification of Hoeflea suaedae Chung et al. 2013 as Pseudohoeflea suaedae gen. nov., comb. nov.</title>
        <authorList>
            <person name="Hyeon J.W."/>
            <person name="Jeong S.E."/>
            <person name="Baek K."/>
            <person name="Jeon C.O."/>
        </authorList>
    </citation>
    <scope>NUCLEOTIDE SEQUENCE [LARGE SCALE GENOMIC DNA]</scope>
    <source>
        <strain evidence="2 3">MA7-20</strain>
    </source>
</reference>
<evidence type="ECO:0000259" key="1">
    <source>
        <dbReference type="Pfam" id="PF00561"/>
    </source>
</evidence>
<dbReference type="PANTHER" id="PTHR43433:SF5">
    <property type="entry name" value="AB HYDROLASE-1 DOMAIN-CONTAINING PROTEIN"/>
    <property type="match status" value="1"/>
</dbReference>
<keyword evidence="2" id="KW-0378">Hydrolase</keyword>
<keyword evidence="3" id="KW-1185">Reference proteome</keyword>
<dbReference type="SUPFAM" id="SSF53474">
    <property type="entry name" value="alpha/beta-Hydrolases"/>
    <property type="match status" value="1"/>
</dbReference>
<organism evidence="2 3">
    <name type="scientific">Roseitalea porphyridii</name>
    <dbReference type="NCBI Taxonomy" id="1852022"/>
    <lineage>
        <taxon>Bacteria</taxon>
        <taxon>Pseudomonadati</taxon>
        <taxon>Pseudomonadota</taxon>
        <taxon>Alphaproteobacteria</taxon>
        <taxon>Hyphomicrobiales</taxon>
        <taxon>Ahrensiaceae</taxon>
        <taxon>Roseitalea</taxon>
    </lineage>
</organism>
<evidence type="ECO:0000313" key="2">
    <source>
        <dbReference type="EMBL" id="QBK30927.1"/>
    </source>
</evidence>
<dbReference type="GeneID" id="90767663"/>
<dbReference type="KEGG" id="rpod:E0E05_10175"/>
<dbReference type="Proteomes" id="UP000293719">
    <property type="component" value="Chromosome"/>
</dbReference>
<protein>
    <submittedName>
        <fullName evidence="2">Alpha/beta fold hydrolase</fullName>
    </submittedName>
</protein>
<gene>
    <name evidence="2" type="ORF">E0E05_10175</name>
</gene>
<dbReference type="InterPro" id="IPR000073">
    <property type="entry name" value="AB_hydrolase_1"/>
</dbReference>
<feature type="domain" description="AB hydrolase-1" evidence="1">
    <location>
        <begin position="22"/>
        <end position="125"/>
    </location>
</feature>
<dbReference type="RefSeq" id="WP_131616609.1">
    <property type="nucleotide sequence ID" value="NZ_CP036532.1"/>
</dbReference>